<name>A0A836CIB6_9STRA</name>
<dbReference type="EMBL" id="JAFCMP010000096">
    <property type="protein sequence ID" value="KAG5187077.1"/>
    <property type="molecule type" value="Genomic_DNA"/>
</dbReference>
<comment type="caution">
    <text evidence="1">The sequence shown here is derived from an EMBL/GenBank/DDBJ whole genome shotgun (WGS) entry which is preliminary data.</text>
</comment>
<sequence length="90" mass="9829">MREAMGALARDLERFQGENRILKRAVNIQNTRCKDVEAQLGAAQEAAAAAAAYAKRVEQVNYALGVRVQQMEGMGGEGGGFMERQPPDVY</sequence>
<accession>A0A836CIB6</accession>
<dbReference type="OrthoDB" id="440455at2759"/>
<dbReference type="Proteomes" id="UP000664859">
    <property type="component" value="Unassembled WGS sequence"/>
</dbReference>
<organism evidence="1 2">
    <name type="scientific">Tribonema minus</name>
    <dbReference type="NCBI Taxonomy" id="303371"/>
    <lineage>
        <taxon>Eukaryota</taxon>
        <taxon>Sar</taxon>
        <taxon>Stramenopiles</taxon>
        <taxon>Ochrophyta</taxon>
        <taxon>PX clade</taxon>
        <taxon>Xanthophyceae</taxon>
        <taxon>Tribonematales</taxon>
        <taxon>Tribonemataceae</taxon>
        <taxon>Tribonema</taxon>
    </lineage>
</organism>
<protein>
    <submittedName>
        <fullName evidence="1">Uncharacterized protein</fullName>
    </submittedName>
</protein>
<reference evidence="1" key="1">
    <citation type="submission" date="2021-02" db="EMBL/GenBank/DDBJ databases">
        <title>First Annotated Genome of the Yellow-green Alga Tribonema minus.</title>
        <authorList>
            <person name="Mahan K.M."/>
        </authorList>
    </citation>
    <scope>NUCLEOTIDE SEQUENCE</scope>
    <source>
        <strain evidence="1">UTEX B ZZ1240</strain>
    </source>
</reference>
<gene>
    <name evidence="1" type="ORF">JKP88DRAFT_179121</name>
</gene>
<dbReference type="AlphaFoldDB" id="A0A836CIB6"/>
<evidence type="ECO:0000313" key="1">
    <source>
        <dbReference type="EMBL" id="KAG5187077.1"/>
    </source>
</evidence>
<evidence type="ECO:0000313" key="2">
    <source>
        <dbReference type="Proteomes" id="UP000664859"/>
    </source>
</evidence>
<proteinExistence type="predicted"/>
<keyword evidence="2" id="KW-1185">Reference proteome</keyword>